<dbReference type="PRINTS" id="PR01217">
    <property type="entry name" value="PRICHEXTENSN"/>
</dbReference>
<dbReference type="InterPro" id="IPR005055">
    <property type="entry name" value="A10/PebIII"/>
</dbReference>
<proteinExistence type="predicted"/>
<evidence type="ECO:0000256" key="2">
    <source>
        <dbReference type="SAM" id="SignalP"/>
    </source>
</evidence>
<dbReference type="PANTHER" id="PTHR11257:SF9">
    <property type="entry name" value="CHEMOSENSORY PROTEIN 13"/>
    <property type="match status" value="1"/>
</dbReference>
<feature type="region of interest" description="Disordered" evidence="1">
    <location>
        <begin position="133"/>
        <end position="176"/>
    </location>
</feature>
<sequence>MRKIWLLASAVLAFLNFVKSQEVARTLYSTRYDNLDIDTILGSNRLVSNYVDCLLSRKPCPPEGKDLKRILPEALRTKCARCSPIQKENALKIITRLYLDYPDQYRALRERWDPSGEYNRRFEEYLRGLQFNQIGGNGGTTGSASSGGGSTVEGGGNDRPVRNDLDRQPATQSSNVQAIVIEPTLAGQPSGNVNTLLAIVPPSATPPPPPPLPPSPAVAAATERPRPPAPVAQILFPTTTDTTNTTTTTSASTTFSTTTSTTSTSNSGPLELTSMAPGASIPPNTDSSSSSSSSSMNSPPDSTVASASAGNNLPDDGNAELNATATAGPVVPVPVNYYLNITNGGSLTLWMVHFEQTPQPTLVAPALEQSAPAAPLGTARPDEVPAAPLWLGPQLAQQTQADRAQEPSSVVVQTVAGAGDLNLGNPLATRFQRPAATTIGDRFDELPTASPPVVVNRFGDDEARPSYAPAPAAPPVQRTTTTTTPRPTTTVRQTRPVTRQTTSRNTQRTTTRFITRVPQTPPPTPPRTVYTTRTSTIQPQRPPQPQPAPVPPQPSPALHQRPIPLPQAPQAQYPTIIYERPSPPPPPPPLPPQAPPRVPPQALPPVTYYVPAEPAYGGPATPDSIIDHFFVPPSQAANPQPLPIVGLWNQLGTKIADTADAIAGMLKKTVDVLVTSHIQSHQRALRRS</sequence>
<feature type="compositionally biased region" description="Pro residues" evidence="1">
    <location>
        <begin position="540"/>
        <end position="555"/>
    </location>
</feature>
<feature type="compositionally biased region" description="Low complexity" evidence="1">
    <location>
        <begin position="238"/>
        <end position="267"/>
    </location>
</feature>
<feature type="chain" id="PRO_5008130494" evidence="2">
    <location>
        <begin position="21"/>
        <end position="688"/>
    </location>
</feature>
<feature type="region of interest" description="Disordered" evidence="1">
    <location>
        <begin position="461"/>
        <end position="602"/>
    </location>
</feature>
<protein>
    <submittedName>
        <fullName evidence="3">Uncharacterized protein</fullName>
    </submittedName>
</protein>
<feature type="compositionally biased region" description="Low complexity" evidence="1">
    <location>
        <begin position="527"/>
        <end position="539"/>
    </location>
</feature>
<feature type="compositionally biased region" description="Low complexity" evidence="1">
    <location>
        <begin position="475"/>
        <end position="518"/>
    </location>
</feature>
<evidence type="ECO:0000313" key="3">
    <source>
        <dbReference type="EnsemblMetazoa" id="ADIR011224-PA"/>
    </source>
</evidence>
<evidence type="ECO:0000313" key="4">
    <source>
        <dbReference type="Proteomes" id="UP000075884"/>
    </source>
</evidence>
<dbReference type="Proteomes" id="UP000075884">
    <property type="component" value="Unassembled WGS sequence"/>
</dbReference>
<dbReference type="PANTHER" id="PTHR11257">
    <property type="entry name" value="CHEMOSENSORY PROTEIN-RELATED"/>
    <property type="match status" value="1"/>
</dbReference>
<dbReference type="AlphaFoldDB" id="A0A182NU82"/>
<feature type="compositionally biased region" description="Pro residues" evidence="1">
    <location>
        <begin position="203"/>
        <end position="216"/>
    </location>
</feature>
<dbReference type="SUPFAM" id="SSF100910">
    <property type="entry name" value="Chemosensory protein Csp2"/>
    <property type="match status" value="1"/>
</dbReference>
<organism evidence="3 4">
    <name type="scientific">Anopheles dirus</name>
    <dbReference type="NCBI Taxonomy" id="7168"/>
    <lineage>
        <taxon>Eukaryota</taxon>
        <taxon>Metazoa</taxon>
        <taxon>Ecdysozoa</taxon>
        <taxon>Arthropoda</taxon>
        <taxon>Hexapoda</taxon>
        <taxon>Insecta</taxon>
        <taxon>Pterygota</taxon>
        <taxon>Neoptera</taxon>
        <taxon>Endopterygota</taxon>
        <taxon>Diptera</taxon>
        <taxon>Nematocera</taxon>
        <taxon>Culicoidea</taxon>
        <taxon>Culicidae</taxon>
        <taxon>Anophelinae</taxon>
        <taxon>Anopheles</taxon>
    </lineage>
</organism>
<accession>A0A182NU82</accession>
<dbReference type="VEuPathDB" id="VectorBase:ADIR011224"/>
<feature type="compositionally biased region" description="Pro residues" evidence="1">
    <location>
        <begin position="581"/>
        <end position="602"/>
    </location>
</feature>
<feature type="region of interest" description="Disordered" evidence="1">
    <location>
        <begin position="197"/>
        <end position="321"/>
    </location>
</feature>
<feature type="signal peptide" evidence="2">
    <location>
        <begin position="1"/>
        <end position="20"/>
    </location>
</feature>
<dbReference type="STRING" id="7168.A0A182NU82"/>
<feature type="compositionally biased region" description="Gly residues" evidence="1">
    <location>
        <begin position="135"/>
        <end position="157"/>
    </location>
</feature>
<reference evidence="4" key="1">
    <citation type="submission" date="2013-03" db="EMBL/GenBank/DDBJ databases">
        <title>The Genome Sequence of Anopheles dirus WRAIR2.</title>
        <authorList>
            <consortium name="The Broad Institute Genomics Platform"/>
            <person name="Neafsey D.E."/>
            <person name="Walton C."/>
            <person name="Walker B."/>
            <person name="Young S.K."/>
            <person name="Zeng Q."/>
            <person name="Gargeya S."/>
            <person name="Fitzgerald M."/>
            <person name="Haas B."/>
            <person name="Abouelleil A."/>
            <person name="Allen A.W."/>
            <person name="Alvarado L."/>
            <person name="Arachchi H.M."/>
            <person name="Berlin A.M."/>
            <person name="Chapman S.B."/>
            <person name="Gainer-Dewar J."/>
            <person name="Goldberg J."/>
            <person name="Griggs A."/>
            <person name="Gujja S."/>
            <person name="Hansen M."/>
            <person name="Howarth C."/>
            <person name="Imamovic A."/>
            <person name="Ireland A."/>
            <person name="Larimer J."/>
            <person name="McCowan C."/>
            <person name="Murphy C."/>
            <person name="Pearson M."/>
            <person name="Poon T.W."/>
            <person name="Priest M."/>
            <person name="Roberts A."/>
            <person name="Saif S."/>
            <person name="Shea T."/>
            <person name="Sisk P."/>
            <person name="Sykes S."/>
            <person name="Wortman J."/>
            <person name="Nusbaum C."/>
            <person name="Birren B."/>
        </authorList>
    </citation>
    <scope>NUCLEOTIDE SEQUENCE [LARGE SCALE GENOMIC DNA]</scope>
    <source>
        <strain evidence="4">WRAIR2</strain>
    </source>
</reference>
<dbReference type="EnsemblMetazoa" id="ADIR011224-RA">
    <property type="protein sequence ID" value="ADIR011224-PA"/>
    <property type="gene ID" value="ADIR011224"/>
</dbReference>
<keyword evidence="2" id="KW-0732">Signal</keyword>
<dbReference type="Gene3D" id="1.10.2080.10">
    <property type="entry name" value="Insect odorant-binding protein A10/Ejaculatory bulb-specific protein 3"/>
    <property type="match status" value="1"/>
</dbReference>
<dbReference type="InterPro" id="IPR036682">
    <property type="entry name" value="OS_D_A10/PebIII_sf"/>
</dbReference>
<evidence type="ECO:0000256" key="1">
    <source>
        <dbReference type="SAM" id="MobiDB-lite"/>
    </source>
</evidence>
<name>A0A182NU82_9DIPT</name>
<feature type="compositionally biased region" description="Low complexity" evidence="1">
    <location>
        <begin position="281"/>
        <end position="303"/>
    </location>
</feature>
<dbReference type="Pfam" id="PF03392">
    <property type="entry name" value="OS-D"/>
    <property type="match status" value="1"/>
</dbReference>
<reference evidence="3" key="2">
    <citation type="submission" date="2020-05" db="UniProtKB">
        <authorList>
            <consortium name="EnsemblMetazoa"/>
        </authorList>
    </citation>
    <scope>IDENTIFICATION</scope>
    <source>
        <strain evidence="3">WRAIR2</strain>
    </source>
</reference>
<keyword evidence="4" id="KW-1185">Reference proteome</keyword>